<feature type="region of interest" description="Disordered" evidence="4">
    <location>
        <begin position="222"/>
        <end position="242"/>
    </location>
</feature>
<dbReference type="AlphaFoldDB" id="A0A9P4JYD9"/>
<feature type="transmembrane region" description="Helical" evidence="5">
    <location>
        <begin position="32"/>
        <end position="56"/>
    </location>
</feature>
<dbReference type="Pfam" id="PF11807">
    <property type="entry name" value="UstYa"/>
    <property type="match status" value="1"/>
</dbReference>
<keyword evidence="2" id="KW-0560">Oxidoreductase</keyword>
<comment type="similarity">
    <text evidence="3">Belongs to the ustYa family.</text>
</comment>
<dbReference type="GO" id="GO:0016491">
    <property type="term" value="F:oxidoreductase activity"/>
    <property type="evidence" value="ECO:0007669"/>
    <property type="project" value="UniProtKB-KW"/>
</dbReference>
<comment type="pathway">
    <text evidence="1">Mycotoxin biosynthesis.</text>
</comment>
<dbReference type="PANTHER" id="PTHR33365:SF11">
    <property type="entry name" value="TAT PATHWAY SIGNAL SEQUENCE"/>
    <property type="match status" value="1"/>
</dbReference>
<evidence type="ECO:0000256" key="4">
    <source>
        <dbReference type="SAM" id="MobiDB-lite"/>
    </source>
</evidence>
<evidence type="ECO:0000256" key="3">
    <source>
        <dbReference type="ARBA" id="ARBA00035112"/>
    </source>
</evidence>
<organism evidence="6 7">
    <name type="scientific">Lojkania enalia</name>
    <dbReference type="NCBI Taxonomy" id="147567"/>
    <lineage>
        <taxon>Eukaryota</taxon>
        <taxon>Fungi</taxon>
        <taxon>Dikarya</taxon>
        <taxon>Ascomycota</taxon>
        <taxon>Pezizomycotina</taxon>
        <taxon>Dothideomycetes</taxon>
        <taxon>Pleosporomycetidae</taxon>
        <taxon>Pleosporales</taxon>
        <taxon>Pleosporales incertae sedis</taxon>
        <taxon>Lojkania</taxon>
    </lineage>
</organism>
<feature type="compositionally biased region" description="Basic and acidic residues" evidence="4">
    <location>
        <begin position="229"/>
        <end position="242"/>
    </location>
</feature>
<name>A0A9P4JYD9_9PLEO</name>
<dbReference type="GO" id="GO:0043386">
    <property type="term" value="P:mycotoxin biosynthetic process"/>
    <property type="evidence" value="ECO:0007669"/>
    <property type="project" value="InterPro"/>
</dbReference>
<keyword evidence="5" id="KW-0472">Membrane</keyword>
<dbReference type="EMBL" id="ML986733">
    <property type="protein sequence ID" value="KAF2258863.1"/>
    <property type="molecule type" value="Genomic_DNA"/>
</dbReference>
<keyword evidence="7" id="KW-1185">Reference proteome</keyword>
<comment type="caution">
    <text evidence="6">The sequence shown here is derived from an EMBL/GenBank/DDBJ whole genome shotgun (WGS) entry which is preliminary data.</text>
</comment>
<keyword evidence="5" id="KW-0812">Transmembrane</keyword>
<evidence type="ECO:0000313" key="7">
    <source>
        <dbReference type="Proteomes" id="UP000800093"/>
    </source>
</evidence>
<dbReference type="Proteomes" id="UP000800093">
    <property type="component" value="Unassembled WGS sequence"/>
</dbReference>
<evidence type="ECO:0000313" key="6">
    <source>
        <dbReference type="EMBL" id="KAF2258863.1"/>
    </source>
</evidence>
<sequence length="242" mass="27618">MTIIFGRNGLSRTKYTPLKSLDAPPPCSSRSIFISSLLSTAIVVLGVTLLSILSFIAGRHSLTIEGADSILNLTSRPHVFRYHRLFAEPPNSTTDKAWLSLFPTQGGFFKHPVLAPKRSTFAVFHQIHCLDGMRHGYWALFDLASHGQKLNETELPFHASPRHIRHCIDLLRNVLMCQPDLTLEVRDDELGGVTGFGTEHQCIDWRKLVDWTTEWETYQQEPGRKKKLHDHESRHHPHRIDD</sequence>
<gene>
    <name evidence="6" type="ORF">CC78DRAFT_503967</name>
</gene>
<evidence type="ECO:0000256" key="1">
    <source>
        <dbReference type="ARBA" id="ARBA00004685"/>
    </source>
</evidence>
<accession>A0A9P4JYD9</accession>
<keyword evidence="5" id="KW-1133">Transmembrane helix</keyword>
<dbReference type="PANTHER" id="PTHR33365">
    <property type="entry name" value="YALI0B05434P"/>
    <property type="match status" value="1"/>
</dbReference>
<proteinExistence type="inferred from homology"/>
<dbReference type="OrthoDB" id="3687641at2759"/>
<dbReference type="InterPro" id="IPR021765">
    <property type="entry name" value="UstYa-like"/>
</dbReference>
<protein>
    <submittedName>
        <fullName evidence="6">Uncharacterized protein</fullName>
    </submittedName>
</protein>
<reference evidence="7" key="1">
    <citation type="journal article" date="2020" name="Stud. Mycol.">
        <title>101 Dothideomycetes genomes: A test case for predicting lifestyles and emergence of pathogens.</title>
        <authorList>
            <person name="Haridas S."/>
            <person name="Albert R."/>
            <person name="Binder M."/>
            <person name="Bloem J."/>
            <person name="LaButti K."/>
            <person name="Salamov A."/>
            <person name="Andreopoulos B."/>
            <person name="Baker S."/>
            <person name="Barry K."/>
            <person name="Bills G."/>
            <person name="Bluhm B."/>
            <person name="Cannon C."/>
            <person name="Castanera R."/>
            <person name="Culley D."/>
            <person name="Daum C."/>
            <person name="Ezra D."/>
            <person name="Gonzalez J."/>
            <person name="Henrissat B."/>
            <person name="Kuo A."/>
            <person name="Liang C."/>
            <person name="Lipzen A."/>
            <person name="Lutzoni F."/>
            <person name="Magnuson J."/>
            <person name="Mondo S."/>
            <person name="Nolan M."/>
            <person name="Ohm R."/>
            <person name="Pangilinan J."/>
            <person name="Park H.-J."/>
            <person name="Ramirez L."/>
            <person name="Alfaro M."/>
            <person name="Sun H."/>
            <person name="Tritt A."/>
            <person name="Yoshinaga Y."/>
            <person name="Zwiers L.-H."/>
            <person name="Turgeon B."/>
            <person name="Goodwin S."/>
            <person name="Spatafora J."/>
            <person name="Crous P."/>
            <person name="Grigoriev I."/>
        </authorList>
    </citation>
    <scope>NUCLEOTIDE SEQUENCE [LARGE SCALE GENOMIC DNA]</scope>
    <source>
        <strain evidence="7">CBS 304.66</strain>
    </source>
</reference>
<evidence type="ECO:0000256" key="2">
    <source>
        <dbReference type="ARBA" id="ARBA00023002"/>
    </source>
</evidence>
<evidence type="ECO:0000256" key="5">
    <source>
        <dbReference type="SAM" id="Phobius"/>
    </source>
</evidence>